<evidence type="ECO:0000256" key="1">
    <source>
        <dbReference type="ARBA" id="ARBA00005964"/>
    </source>
</evidence>
<dbReference type="InterPro" id="IPR029058">
    <property type="entry name" value="AB_hydrolase_fold"/>
</dbReference>
<dbReference type="Pfam" id="PF25486">
    <property type="entry name" value="DUF7909"/>
    <property type="match status" value="1"/>
</dbReference>
<dbReference type="PROSITE" id="PS00122">
    <property type="entry name" value="CARBOXYLESTERASE_B_1"/>
    <property type="match status" value="1"/>
</dbReference>
<keyword evidence="7" id="KW-1185">Reference proteome</keyword>
<dbReference type="InterPro" id="IPR002018">
    <property type="entry name" value="CarbesteraseB"/>
</dbReference>
<dbReference type="Proteomes" id="UP001172102">
    <property type="component" value="Unassembled WGS sequence"/>
</dbReference>
<dbReference type="InterPro" id="IPR019826">
    <property type="entry name" value="Carboxylesterase_B_AS"/>
</dbReference>
<sequence length="354" mass="37995">MKQSRLYQNSLSILDATSLAIPPKPVPAQIPAGWVQRVGGLVVVKLNYRVNILGFPHAAGLDGAVQNLGLLDQRRAVEWVRENIASFGGDPERVVLWGESAGAVLAGFYQFCHGSAVARGFGCGGLRPEEVECVRGVAVEEVEQFIEQSSAEGAGLIFTPVVDGVTVFGNYTEQALAGEVAKIPTIIGTNTNDSVAFVPGCFPGLAMNIKMAVSLRAPSRYIRQQSTTLLISYPANMQRAQCNIPGGGLSATIWAPFRIQVRNISRPEVHNKFLNLLMAGGGDRHLYIDPVGEPTFDLTLVDGVINWITGAPVCGRQGRGLLGGDAWLSLYQGCEGVSFYQRCEGEECVNVVFT</sequence>
<name>A0AA40AET9_9PEZI</name>
<dbReference type="Gene3D" id="3.40.50.1820">
    <property type="entry name" value="alpha/beta hydrolase"/>
    <property type="match status" value="2"/>
</dbReference>
<evidence type="ECO:0000313" key="6">
    <source>
        <dbReference type="EMBL" id="KAK0714533.1"/>
    </source>
</evidence>
<keyword evidence="2 3" id="KW-0378">Hydrolase</keyword>
<proteinExistence type="inferred from homology"/>
<comment type="caution">
    <text evidence="6">The sequence shown here is derived from an EMBL/GenBank/DDBJ whole genome shotgun (WGS) entry which is preliminary data.</text>
</comment>
<dbReference type="InterPro" id="IPR050309">
    <property type="entry name" value="Type-B_Carboxylest/Lipase"/>
</dbReference>
<organism evidence="6 7">
    <name type="scientific">Lasiosphaeris hirsuta</name>
    <dbReference type="NCBI Taxonomy" id="260670"/>
    <lineage>
        <taxon>Eukaryota</taxon>
        <taxon>Fungi</taxon>
        <taxon>Dikarya</taxon>
        <taxon>Ascomycota</taxon>
        <taxon>Pezizomycotina</taxon>
        <taxon>Sordariomycetes</taxon>
        <taxon>Sordariomycetidae</taxon>
        <taxon>Sordariales</taxon>
        <taxon>Lasiosphaeriaceae</taxon>
        <taxon>Lasiosphaeris</taxon>
    </lineage>
</organism>
<feature type="domain" description="Carboxylesterase type B" evidence="4">
    <location>
        <begin position="38"/>
        <end position="108"/>
    </location>
</feature>
<accession>A0AA40AET9</accession>
<feature type="domain" description="DUF7909" evidence="5">
    <location>
        <begin position="244"/>
        <end position="307"/>
    </location>
</feature>
<dbReference type="PANTHER" id="PTHR11559">
    <property type="entry name" value="CARBOXYLESTERASE"/>
    <property type="match status" value="1"/>
</dbReference>
<evidence type="ECO:0000256" key="2">
    <source>
        <dbReference type="ARBA" id="ARBA00022801"/>
    </source>
</evidence>
<dbReference type="AlphaFoldDB" id="A0AA40AET9"/>
<dbReference type="SUPFAM" id="SSF53474">
    <property type="entry name" value="alpha/beta-Hydrolases"/>
    <property type="match status" value="1"/>
</dbReference>
<dbReference type="InterPro" id="IPR057231">
    <property type="entry name" value="DUF7909"/>
</dbReference>
<dbReference type="Pfam" id="PF00135">
    <property type="entry name" value="COesterase"/>
    <property type="match status" value="1"/>
</dbReference>
<evidence type="ECO:0000259" key="5">
    <source>
        <dbReference type="Pfam" id="PF25486"/>
    </source>
</evidence>
<protein>
    <recommendedName>
        <fullName evidence="3">Carboxylic ester hydrolase</fullName>
        <ecNumber evidence="3">3.1.1.-</ecNumber>
    </recommendedName>
</protein>
<evidence type="ECO:0000256" key="3">
    <source>
        <dbReference type="RuleBase" id="RU361235"/>
    </source>
</evidence>
<evidence type="ECO:0000259" key="4">
    <source>
        <dbReference type="Pfam" id="PF00135"/>
    </source>
</evidence>
<gene>
    <name evidence="6" type="ORF">B0H67DRAFT_664023</name>
</gene>
<dbReference type="EMBL" id="JAUKUA010000004">
    <property type="protein sequence ID" value="KAK0714533.1"/>
    <property type="molecule type" value="Genomic_DNA"/>
</dbReference>
<dbReference type="GO" id="GO:0016787">
    <property type="term" value="F:hydrolase activity"/>
    <property type="evidence" value="ECO:0007669"/>
    <property type="project" value="UniProtKB-KW"/>
</dbReference>
<comment type="similarity">
    <text evidence="1 3">Belongs to the type-B carboxylesterase/lipase family.</text>
</comment>
<reference evidence="6" key="1">
    <citation type="submission" date="2023-06" db="EMBL/GenBank/DDBJ databases">
        <title>Genome-scale phylogeny and comparative genomics of the fungal order Sordariales.</title>
        <authorList>
            <consortium name="Lawrence Berkeley National Laboratory"/>
            <person name="Hensen N."/>
            <person name="Bonometti L."/>
            <person name="Westerberg I."/>
            <person name="Brannstrom I.O."/>
            <person name="Guillou S."/>
            <person name="Cros-Aarteil S."/>
            <person name="Calhoun S."/>
            <person name="Haridas S."/>
            <person name="Kuo A."/>
            <person name="Mondo S."/>
            <person name="Pangilinan J."/>
            <person name="Riley R."/>
            <person name="Labutti K."/>
            <person name="Andreopoulos B."/>
            <person name="Lipzen A."/>
            <person name="Chen C."/>
            <person name="Yanf M."/>
            <person name="Daum C."/>
            <person name="Ng V."/>
            <person name="Clum A."/>
            <person name="Steindorff A."/>
            <person name="Ohm R."/>
            <person name="Martin F."/>
            <person name="Silar P."/>
            <person name="Natvig D."/>
            <person name="Lalanne C."/>
            <person name="Gautier V."/>
            <person name="Ament-Velasquez S.L."/>
            <person name="Kruys A."/>
            <person name="Hutchinson M.I."/>
            <person name="Powell A.J."/>
            <person name="Barry K."/>
            <person name="Miller A.N."/>
            <person name="Grigoriev I.V."/>
            <person name="Debuchy R."/>
            <person name="Gladieux P."/>
            <person name="Thoren M.H."/>
            <person name="Johannesson H."/>
        </authorList>
    </citation>
    <scope>NUCLEOTIDE SEQUENCE</scope>
    <source>
        <strain evidence="6">SMH4607-1</strain>
    </source>
</reference>
<evidence type="ECO:0000313" key="7">
    <source>
        <dbReference type="Proteomes" id="UP001172102"/>
    </source>
</evidence>
<dbReference type="EC" id="3.1.1.-" evidence="3"/>